<dbReference type="Gene3D" id="3.30.9.10">
    <property type="entry name" value="D-Amino Acid Oxidase, subunit A, domain 2"/>
    <property type="match status" value="1"/>
</dbReference>
<dbReference type="Gene3D" id="1.10.10.1100">
    <property type="entry name" value="BFD-like [2Fe-2S]-binding domain"/>
    <property type="match status" value="1"/>
</dbReference>
<accession>C2CK92</accession>
<evidence type="ECO:0000313" key="4">
    <source>
        <dbReference type="Proteomes" id="UP000003744"/>
    </source>
</evidence>
<dbReference type="eggNOG" id="COG0579">
    <property type="taxonomic scope" value="Bacteria"/>
</dbReference>
<dbReference type="PANTHER" id="PTHR42720:SF1">
    <property type="entry name" value="GLYCEROL 3-PHOSPHATE OXIDASE"/>
    <property type="match status" value="1"/>
</dbReference>
<dbReference type="RefSeq" id="WP_004836793.1">
    <property type="nucleotide sequence ID" value="NZ_GG666296.1"/>
</dbReference>
<dbReference type="HOGENOM" id="CLU_024775_3_1_9"/>
<dbReference type="Pfam" id="PF01266">
    <property type="entry name" value="DAO"/>
    <property type="match status" value="1"/>
</dbReference>
<dbReference type="CDD" id="cd19946">
    <property type="entry name" value="GlpA-like_Fer2_BFD-like"/>
    <property type="match status" value="1"/>
</dbReference>
<dbReference type="PRINTS" id="PR00420">
    <property type="entry name" value="RNGMNOXGNASE"/>
</dbReference>
<dbReference type="eggNOG" id="COG2906">
    <property type="taxonomic scope" value="Bacteria"/>
</dbReference>
<dbReference type="InterPro" id="IPR036188">
    <property type="entry name" value="FAD/NAD-bd_sf"/>
</dbReference>
<name>C2CK92_9FIRM</name>
<dbReference type="Proteomes" id="UP000003744">
    <property type="component" value="Unassembled WGS sequence"/>
</dbReference>
<feature type="domain" description="FAD dependent oxidoreductase" evidence="1">
    <location>
        <begin position="3"/>
        <end position="351"/>
    </location>
</feature>
<evidence type="ECO:0000259" key="2">
    <source>
        <dbReference type="Pfam" id="PF04324"/>
    </source>
</evidence>
<evidence type="ECO:0000313" key="3">
    <source>
        <dbReference type="EMBL" id="EEI82023.1"/>
    </source>
</evidence>
<protein>
    <submittedName>
        <fullName evidence="3">FAD dependent oxidoreductase</fullName>
    </submittedName>
</protein>
<proteinExistence type="predicted"/>
<dbReference type="AlphaFoldDB" id="C2CK92"/>
<feature type="domain" description="BFD-like [2Fe-2S]-binding" evidence="2">
    <location>
        <begin position="401"/>
        <end position="454"/>
    </location>
</feature>
<dbReference type="InterPro" id="IPR006076">
    <property type="entry name" value="FAD-dep_OxRdtase"/>
</dbReference>
<dbReference type="InterPro" id="IPR041854">
    <property type="entry name" value="BFD-like_2Fe2S-bd_dom_sf"/>
</dbReference>
<dbReference type="PANTHER" id="PTHR42720">
    <property type="entry name" value="GLYCEROL-3-PHOSPHATE DEHYDROGENASE"/>
    <property type="match status" value="1"/>
</dbReference>
<dbReference type="InterPro" id="IPR052745">
    <property type="entry name" value="G3P_Oxidase/Oxidoreductase"/>
</dbReference>
<dbReference type="EMBL" id="ACGC01000118">
    <property type="protein sequence ID" value="EEI82023.1"/>
    <property type="molecule type" value="Genomic_DNA"/>
</dbReference>
<dbReference type="Gene3D" id="3.50.50.60">
    <property type="entry name" value="FAD/NAD(P)-binding domain"/>
    <property type="match status" value="1"/>
</dbReference>
<comment type="caution">
    <text evidence="3">The sequence shown here is derived from an EMBL/GenBank/DDBJ whole genome shotgun (WGS) entry which is preliminary data.</text>
</comment>
<sequence>MFDVIIVGAGVSGASIARRLSRYKLDILLLEKENDVSMGASKANSAIVHGGYAESGKELRGRLCYPGRISFEKLNEELNFGFLANGSLVLAFDEDDMKMLATLYEMGKENGLDDIEIIGQDELRKLEENVSDQAIGALYCKGAGVCSPYEYVIALVENAMDNGLELKLNSEVIGIEKNGDVFRLTCSTGESYEAKYVINASGLNGAKVSSMITQTDFDIHPRSGEYLLMQKGTGSRVKQVLFQTPSPKSKGILVTRTYHNNILIGPDAIDEEEIDLGTHEERLKEIYTLAKKSVKDDVLNLREFIRSFTGLRPASSTGDFIIENTRTNGFINVVGIQSPGITSSPAIAEMVEKILEEIGLKLIKDPNYNPYRKPIIKYKDLEDFNKIKDKVDLELGNPERLVCRCEQVSEKTIRDALNRGIELTSFDAVKRRTRSGMGFCQGAFCRNRVLEVMEDEYKHPIENRKFDSENSGISRLNKKDINELMKKMEV</sequence>
<gene>
    <name evidence="3" type="ORF">HMPREF0077_1902</name>
</gene>
<organism evidence="3 4">
    <name type="scientific">Anaerococcus tetradius ATCC 35098</name>
    <dbReference type="NCBI Taxonomy" id="525255"/>
    <lineage>
        <taxon>Bacteria</taxon>
        <taxon>Bacillati</taxon>
        <taxon>Bacillota</taxon>
        <taxon>Tissierellia</taxon>
        <taxon>Tissierellales</taxon>
        <taxon>Peptoniphilaceae</taxon>
        <taxon>Anaerococcus</taxon>
    </lineage>
</organism>
<dbReference type="InterPro" id="IPR007419">
    <property type="entry name" value="BFD-like_2Fe2S-bd_dom"/>
</dbReference>
<dbReference type="Pfam" id="PF04324">
    <property type="entry name" value="Fer2_BFD"/>
    <property type="match status" value="1"/>
</dbReference>
<reference evidence="3 4" key="1">
    <citation type="submission" date="2009-01" db="EMBL/GenBank/DDBJ databases">
        <authorList>
            <person name="Qin X."/>
            <person name="Bachman B."/>
            <person name="Battles P."/>
            <person name="Bell A."/>
            <person name="Bess C."/>
            <person name="Bickham C."/>
            <person name="Chaboub L."/>
            <person name="Chen D."/>
            <person name="Coyle M."/>
            <person name="Deiros D.R."/>
            <person name="Dinh H."/>
            <person name="Forbes L."/>
            <person name="Fowler G."/>
            <person name="Francisco L."/>
            <person name="Fu Q."/>
            <person name="Gubbala S."/>
            <person name="Hale W."/>
            <person name="Han Y."/>
            <person name="Hemphill L."/>
            <person name="Highlander S.K."/>
            <person name="Hirani K."/>
            <person name="Hogues M."/>
            <person name="Jackson L."/>
            <person name="Jakkamsetti A."/>
            <person name="Javaid M."/>
            <person name="Jiang H."/>
            <person name="Korchina V."/>
            <person name="Kovar C."/>
            <person name="Lara F."/>
            <person name="Lee S."/>
            <person name="Mata R."/>
            <person name="Mathew T."/>
            <person name="Moen C."/>
            <person name="Morales K."/>
            <person name="Munidasa M."/>
            <person name="Nazareth L."/>
            <person name="Ngo R."/>
            <person name="Nguyen L."/>
            <person name="Okwuonu G."/>
            <person name="Ongeri F."/>
            <person name="Patil S."/>
            <person name="Petrosino J."/>
            <person name="Pham C."/>
            <person name="Pham P."/>
            <person name="Pu L.-L."/>
            <person name="Puazo M."/>
            <person name="Raj R."/>
            <person name="Reid J."/>
            <person name="Rouhana J."/>
            <person name="Saada N."/>
            <person name="Shang Y."/>
            <person name="Simmons D."/>
            <person name="Thornton R."/>
            <person name="Warren J."/>
            <person name="Weissenberger G."/>
            <person name="Zhang J."/>
            <person name="Zhang L."/>
            <person name="Zhou C."/>
            <person name="Zhu D."/>
            <person name="Muzny D."/>
            <person name="Worley K."/>
            <person name="Gibbs R."/>
        </authorList>
    </citation>
    <scope>NUCLEOTIDE SEQUENCE [LARGE SCALE GENOMIC DNA]</scope>
    <source>
        <strain evidence="3 4">ATCC 35098</strain>
    </source>
</reference>
<dbReference type="SUPFAM" id="SSF51905">
    <property type="entry name" value="FAD/NAD(P)-binding domain"/>
    <property type="match status" value="1"/>
</dbReference>
<evidence type="ECO:0000259" key="1">
    <source>
        <dbReference type="Pfam" id="PF01266"/>
    </source>
</evidence>